<keyword evidence="1" id="KW-0808">Transferase</keyword>
<dbReference type="InterPro" id="IPR000182">
    <property type="entry name" value="GNAT_dom"/>
</dbReference>
<evidence type="ECO:0000313" key="6">
    <source>
        <dbReference type="Proteomes" id="UP000886520"/>
    </source>
</evidence>
<dbReference type="OrthoDB" id="2744543at2759"/>
<dbReference type="GO" id="GO:0008080">
    <property type="term" value="F:N-acetyltransferase activity"/>
    <property type="evidence" value="ECO:0007669"/>
    <property type="project" value="InterPro"/>
</dbReference>
<dbReference type="Pfam" id="PF00583">
    <property type="entry name" value="Acetyltransf_1"/>
    <property type="match status" value="1"/>
</dbReference>
<evidence type="ECO:0000256" key="1">
    <source>
        <dbReference type="ARBA" id="ARBA00022679"/>
    </source>
</evidence>
<reference evidence="4" key="1">
    <citation type="submission" date="2021-01" db="EMBL/GenBank/DDBJ databases">
        <title>Adiantum capillus-veneris genome.</title>
        <authorList>
            <person name="Fang Y."/>
            <person name="Liao Q."/>
        </authorList>
    </citation>
    <scope>NUCLEOTIDE SEQUENCE</scope>
    <source>
        <strain evidence="4">H3</strain>
        <tissue evidence="4">Leaf</tissue>
    </source>
</reference>
<dbReference type="InterPro" id="IPR016181">
    <property type="entry name" value="Acyl_CoA_acyltransferase"/>
</dbReference>
<evidence type="ECO:0000259" key="3">
    <source>
        <dbReference type="PROSITE" id="PS51186"/>
    </source>
</evidence>
<dbReference type="SUPFAM" id="SSF55729">
    <property type="entry name" value="Acyl-CoA N-acyltransferases (Nat)"/>
    <property type="match status" value="1"/>
</dbReference>
<dbReference type="AlphaFoldDB" id="A0A9D4UKN9"/>
<keyword evidence="2" id="KW-0012">Acyltransferase</keyword>
<evidence type="ECO:0000313" key="5">
    <source>
        <dbReference type="EMBL" id="KAI5069835.1"/>
    </source>
</evidence>
<dbReference type="PROSITE" id="PS51186">
    <property type="entry name" value="GNAT"/>
    <property type="match status" value="1"/>
</dbReference>
<organism evidence="4 6">
    <name type="scientific">Adiantum capillus-veneris</name>
    <name type="common">Maidenhair fern</name>
    <dbReference type="NCBI Taxonomy" id="13818"/>
    <lineage>
        <taxon>Eukaryota</taxon>
        <taxon>Viridiplantae</taxon>
        <taxon>Streptophyta</taxon>
        <taxon>Embryophyta</taxon>
        <taxon>Tracheophyta</taxon>
        <taxon>Polypodiopsida</taxon>
        <taxon>Polypodiidae</taxon>
        <taxon>Polypodiales</taxon>
        <taxon>Pteridineae</taxon>
        <taxon>Pteridaceae</taxon>
        <taxon>Vittarioideae</taxon>
        <taxon>Adiantum</taxon>
    </lineage>
</organism>
<name>A0A9D4UKN9_ADICA</name>
<comment type="caution">
    <text evidence="4">The sequence shown here is derived from an EMBL/GenBank/DDBJ whole genome shotgun (WGS) entry which is preliminary data.</text>
</comment>
<accession>A0A9D4UKN9</accession>
<keyword evidence="6" id="KW-1185">Reference proteome</keyword>
<gene>
    <name evidence="4" type="ORF">GOP47_0015798</name>
    <name evidence="5" type="ORF">GOP47_0016136</name>
</gene>
<sequence length="231" mass="25387">MALSGGLLPQTSISLNKDAVDVVQLSALLAATRQNCLQFPLLQPDGSLAEAAHPSKLRLALHYSTLVVSIHMRGPIPGGDYMHTTDRKHQQQRTPFLNFSLGQSRPVPRLIAFGRATSDHALTASIHDLAVAPSLQRRGFGRRILQKLLRELGRRGITDIAALAAPEQRPFFTACGFGDDELNSTTMLYLRSSMTSREDSVKRFGRKSLVIPAALRAMYMPSSGQHDMERS</sequence>
<protein>
    <recommendedName>
        <fullName evidence="3">N-acetyltransferase domain-containing protein</fullName>
    </recommendedName>
</protein>
<dbReference type="Gene3D" id="3.40.630.30">
    <property type="match status" value="1"/>
</dbReference>
<dbReference type="GO" id="GO:0005737">
    <property type="term" value="C:cytoplasm"/>
    <property type="evidence" value="ECO:0007669"/>
    <property type="project" value="TreeGrafter"/>
</dbReference>
<dbReference type="PANTHER" id="PTHR43626:SF4">
    <property type="entry name" value="GCN5-RELATED N-ACETYLTRANSFERASE 2, CHLOROPLASTIC"/>
    <property type="match status" value="1"/>
</dbReference>
<evidence type="ECO:0000313" key="4">
    <source>
        <dbReference type="EMBL" id="KAI5069497.1"/>
    </source>
</evidence>
<proteinExistence type="predicted"/>
<feature type="domain" description="N-acetyltransferase" evidence="3">
    <location>
        <begin position="109"/>
        <end position="195"/>
    </location>
</feature>
<evidence type="ECO:0000256" key="2">
    <source>
        <dbReference type="ARBA" id="ARBA00023315"/>
    </source>
</evidence>
<dbReference type="InterPro" id="IPR045039">
    <property type="entry name" value="NSI-like"/>
</dbReference>
<dbReference type="EMBL" id="JABFUD020000015">
    <property type="protein sequence ID" value="KAI5069835.1"/>
    <property type="molecule type" value="Genomic_DNA"/>
</dbReference>
<dbReference type="CDD" id="cd04301">
    <property type="entry name" value="NAT_SF"/>
    <property type="match status" value="1"/>
</dbReference>
<dbReference type="EMBL" id="JABFUD020000015">
    <property type="protein sequence ID" value="KAI5069497.1"/>
    <property type="molecule type" value="Genomic_DNA"/>
</dbReference>
<dbReference type="PANTHER" id="PTHR43626">
    <property type="entry name" value="ACYL-COA N-ACYLTRANSFERASE"/>
    <property type="match status" value="1"/>
</dbReference>
<dbReference type="Proteomes" id="UP000886520">
    <property type="component" value="Chromosome 15"/>
</dbReference>